<evidence type="ECO:0000256" key="7">
    <source>
        <dbReference type="ARBA" id="ARBA00023136"/>
    </source>
</evidence>
<keyword evidence="1" id="KW-1003">Cell membrane</keyword>
<dbReference type="GO" id="GO:0016757">
    <property type="term" value="F:glycosyltransferase activity"/>
    <property type="evidence" value="ECO:0007669"/>
    <property type="project" value="UniProtKB-KW"/>
</dbReference>
<evidence type="ECO:0000256" key="3">
    <source>
        <dbReference type="ARBA" id="ARBA00022679"/>
    </source>
</evidence>
<protein>
    <recommendedName>
        <fullName evidence="8">Glycosyltransferase 2-like domain-containing protein</fullName>
    </recommendedName>
</protein>
<dbReference type="CDD" id="cd04179">
    <property type="entry name" value="DPM_DPG-synthase_like"/>
    <property type="match status" value="1"/>
</dbReference>
<gene>
    <name evidence="9" type="ORF">CO178_00945</name>
</gene>
<dbReference type="GO" id="GO:0009103">
    <property type="term" value="P:lipopolysaccharide biosynthetic process"/>
    <property type="evidence" value="ECO:0007669"/>
    <property type="project" value="UniProtKB-KW"/>
</dbReference>
<dbReference type="InterPro" id="IPR001173">
    <property type="entry name" value="Glyco_trans_2-like"/>
</dbReference>
<sequence length="242" mass="27438">MNNKYKLIPQIAKNGKVSIIVPSYNEEGNIERTINGLLNEEKNNSYKFEIIAVNNSSKDNTWEIIDRLAEKYPNVIGINLMDDFGQSQGYQAGIDNATGDYILICSADLETDFKYITQIIKLLDSGYDFVNTNRVGRWGKDRAVKSGYANRLIKVISGMNVSDRGSGMKGMIAPLAKSLKFYGDMHRFIPDYLSVYGARMIEIDTEFNDRDSGASYYKGHKRTIKVLLDLVTLVFMLYFSKK</sequence>
<dbReference type="PANTHER" id="PTHR48090:SF3">
    <property type="entry name" value="UNDECAPRENYL-PHOSPHATE 4-DEOXY-4-FORMAMIDO-L-ARABINOSE TRANSFERASE"/>
    <property type="match status" value="1"/>
</dbReference>
<proteinExistence type="predicted"/>
<accession>A0A2M7X4I6</accession>
<dbReference type="Proteomes" id="UP000230683">
    <property type="component" value="Unassembled WGS sequence"/>
</dbReference>
<evidence type="ECO:0000259" key="8">
    <source>
        <dbReference type="Pfam" id="PF00535"/>
    </source>
</evidence>
<dbReference type="SUPFAM" id="SSF53448">
    <property type="entry name" value="Nucleotide-diphospho-sugar transferases"/>
    <property type="match status" value="1"/>
</dbReference>
<evidence type="ECO:0000256" key="6">
    <source>
        <dbReference type="ARBA" id="ARBA00022989"/>
    </source>
</evidence>
<comment type="caution">
    <text evidence="9">The sequence shown here is derived from an EMBL/GenBank/DDBJ whole genome shotgun (WGS) entry which is preliminary data.</text>
</comment>
<dbReference type="InterPro" id="IPR050256">
    <property type="entry name" value="Glycosyltransferase_2"/>
</dbReference>
<evidence type="ECO:0000313" key="10">
    <source>
        <dbReference type="Proteomes" id="UP000230683"/>
    </source>
</evidence>
<keyword evidence="5" id="KW-0448">Lipopolysaccharide biosynthesis</keyword>
<organism evidence="9 10">
    <name type="scientific">candidate division WWE3 bacterium CG_4_9_14_3_um_filter_34_6</name>
    <dbReference type="NCBI Taxonomy" id="1975079"/>
    <lineage>
        <taxon>Bacteria</taxon>
        <taxon>Katanobacteria</taxon>
    </lineage>
</organism>
<dbReference type="PANTHER" id="PTHR48090">
    <property type="entry name" value="UNDECAPRENYL-PHOSPHATE 4-DEOXY-4-FORMAMIDO-L-ARABINOSE TRANSFERASE-RELATED"/>
    <property type="match status" value="1"/>
</dbReference>
<dbReference type="InterPro" id="IPR029044">
    <property type="entry name" value="Nucleotide-diphossugar_trans"/>
</dbReference>
<keyword evidence="2" id="KW-0328">Glycosyltransferase</keyword>
<dbReference type="EMBL" id="PFWY01000045">
    <property type="protein sequence ID" value="PJA41083.1"/>
    <property type="molecule type" value="Genomic_DNA"/>
</dbReference>
<dbReference type="Gene3D" id="3.90.550.10">
    <property type="entry name" value="Spore Coat Polysaccharide Biosynthesis Protein SpsA, Chain A"/>
    <property type="match status" value="1"/>
</dbReference>
<keyword evidence="7" id="KW-0472">Membrane</keyword>
<keyword evidence="3" id="KW-0808">Transferase</keyword>
<dbReference type="AlphaFoldDB" id="A0A2M7X4I6"/>
<feature type="non-terminal residue" evidence="9">
    <location>
        <position position="242"/>
    </location>
</feature>
<dbReference type="Pfam" id="PF00535">
    <property type="entry name" value="Glycos_transf_2"/>
    <property type="match status" value="1"/>
</dbReference>
<evidence type="ECO:0000313" key="9">
    <source>
        <dbReference type="EMBL" id="PJA41083.1"/>
    </source>
</evidence>
<keyword evidence="6" id="KW-1133">Transmembrane helix</keyword>
<keyword evidence="4" id="KW-0812">Transmembrane</keyword>
<evidence type="ECO:0000256" key="2">
    <source>
        <dbReference type="ARBA" id="ARBA00022676"/>
    </source>
</evidence>
<dbReference type="GO" id="GO:0005886">
    <property type="term" value="C:plasma membrane"/>
    <property type="evidence" value="ECO:0007669"/>
    <property type="project" value="TreeGrafter"/>
</dbReference>
<evidence type="ECO:0000256" key="5">
    <source>
        <dbReference type="ARBA" id="ARBA00022985"/>
    </source>
</evidence>
<feature type="domain" description="Glycosyltransferase 2-like" evidence="8">
    <location>
        <begin position="18"/>
        <end position="145"/>
    </location>
</feature>
<reference evidence="10" key="1">
    <citation type="submission" date="2017-09" db="EMBL/GenBank/DDBJ databases">
        <title>Depth-based differentiation of microbial function through sediment-hosted aquifers and enrichment of novel symbionts in the deep terrestrial subsurface.</title>
        <authorList>
            <person name="Probst A.J."/>
            <person name="Ladd B."/>
            <person name="Jarett J.K."/>
            <person name="Geller-Mcgrath D.E."/>
            <person name="Sieber C.M.K."/>
            <person name="Emerson J.B."/>
            <person name="Anantharaman K."/>
            <person name="Thomas B.C."/>
            <person name="Malmstrom R."/>
            <person name="Stieglmeier M."/>
            <person name="Klingl A."/>
            <person name="Woyke T."/>
            <person name="Ryan C.M."/>
            <person name="Banfield J.F."/>
        </authorList>
    </citation>
    <scope>NUCLEOTIDE SEQUENCE [LARGE SCALE GENOMIC DNA]</scope>
</reference>
<evidence type="ECO:0000256" key="4">
    <source>
        <dbReference type="ARBA" id="ARBA00022692"/>
    </source>
</evidence>
<evidence type="ECO:0000256" key="1">
    <source>
        <dbReference type="ARBA" id="ARBA00022475"/>
    </source>
</evidence>
<name>A0A2M7X4I6_UNCKA</name>